<dbReference type="EMBL" id="CM001887">
    <property type="protein sequence ID" value="EOY31084.1"/>
    <property type="molecule type" value="Genomic_DNA"/>
</dbReference>
<name>A0A061GVD5_THECC</name>
<dbReference type="Gramene" id="EOY31084">
    <property type="protein sequence ID" value="EOY31084"/>
    <property type="gene ID" value="TCM_038092"/>
</dbReference>
<evidence type="ECO:0000313" key="2">
    <source>
        <dbReference type="Proteomes" id="UP000026915"/>
    </source>
</evidence>
<organism evidence="1 2">
    <name type="scientific">Theobroma cacao</name>
    <name type="common">Cacao</name>
    <name type="synonym">Cocoa</name>
    <dbReference type="NCBI Taxonomy" id="3641"/>
    <lineage>
        <taxon>Eukaryota</taxon>
        <taxon>Viridiplantae</taxon>
        <taxon>Streptophyta</taxon>
        <taxon>Embryophyta</taxon>
        <taxon>Tracheophyta</taxon>
        <taxon>Spermatophyta</taxon>
        <taxon>Magnoliopsida</taxon>
        <taxon>eudicotyledons</taxon>
        <taxon>Gunneridae</taxon>
        <taxon>Pentapetalae</taxon>
        <taxon>rosids</taxon>
        <taxon>malvids</taxon>
        <taxon>Malvales</taxon>
        <taxon>Malvaceae</taxon>
        <taxon>Byttnerioideae</taxon>
        <taxon>Theobroma</taxon>
    </lineage>
</organism>
<reference evidence="1 2" key="1">
    <citation type="journal article" date="2013" name="Genome Biol.">
        <title>The genome sequence of the most widely cultivated cacao type and its use to identify candidate genes regulating pod color.</title>
        <authorList>
            <person name="Motamayor J.C."/>
            <person name="Mockaitis K."/>
            <person name="Schmutz J."/>
            <person name="Haiminen N."/>
            <person name="Iii D.L."/>
            <person name="Cornejo O."/>
            <person name="Findley S.D."/>
            <person name="Zheng P."/>
            <person name="Utro F."/>
            <person name="Royaert S."/>
            <person name="Saski C."/>
            <person name="Jenkins J."/>
            <person name="Podicheti R."/>
            <person name="Zhao M."/>
            <person name="Scheffler B.E."/>
            <person name="Stack J.C."/>
            <person name="Feltus F.A."/>
            <person name="Mustiga G.M."/>
            <person name="Amores F."/>
            <person name="Phillips W."/>
            <person name="Marelli J.P."/>
            <person name="May G.D."/>
            <person name="Shapiro H."/>
            <person name="Ma J."/>
            <person name="Bustamante C.D."/>
            <person name="Schnell R.J."/>
            <person name="Main D."/>
            <person name="Gilbert D."/>
            <person name="Parida L."/>
            <person name="Kuhn D.N."/>
        </authorList>
    </citation>
    <scope>NUCLEOTIDE SEQUENCE [LARGE SCALE GENOMIC DNA]</scope>
    <source>
        <strain evidence="2">cv. Matina 1-6</strain>
    </source>
</reference>
<dbReference type="Proteomes" id="UP000026915">
    <property type="component" value="Chromosome 9"/>
</dbReference>
<gene>
    <name evidence="1" type="ORF">TCM_038092</name>
</gene>
<dbReference type="InParanoid" id="A0A061GVD5"/>
<dbReference type="HOGENOM" id="CLU_2445254_0_0_1"/>
<proteinExistence type="predicted"/>
<evidence type="ECO:0000313" key="1">
    <source>
        <dbReference type="EMBL" id="EOY31084.1"/>
    </source>
</evidence>
<dbReference type="AlphaFoldDB" id="A0A061GVD5"/>
<protein>
    <submittedName>
        <fullName evidence="1">Uncharacterized protein</fullName>
    </submittedName>
</protein>
<sequence>MQECLMCMNISSIILCKKIMQKDFPHGGLDFFKDNLCPPNIFPKSSSVTCGLSLMYPARVTFNIYEIYTIGWLISSYTPSFTKSWPPKNF</sequence>
<accession>A0A061GVD5</accession>
<keyword evidence="2" id="KW-1185">Reference proteome</keyword>